<keyword evidence="9" id="KW-1185">Reference proteome</keyword>
<dbReference type="PROSITE" id="PS51194">
    <property type="entry name" value="HELICASE_CTER"/>
    <property type="match status" value="1"/>
</dbReference>
<dbReference type="PANTHER" id="PTHR43519">
    <property type="entry name" value="ATP-DEPENDENT RNA HELICASE HRPB"/>
    <property type="match status" value="1"/>
</dbReference>
<dbReference type="SMART" id="SM00487">
    <property type="entry name" value="DEXDc"/>
    <property type="match status" value="1"/>
</dbReference>
<dbReference type="Pfam" id="PF04408">
    <property type="entry name" value="WHD_HA2"/>
    <property type="match status" value="1"/>
</dbReference>
<dbReference type="InterPro" id="IPR001650">
    <property type="entry name" value="Helicase_C-like"/>
</dbReference>
<dbReference type="PIRSF" id="PIRSF005496">
    <property type="entry name" value="ATP_hel_hrpB"/>
    <property type="match status" value="1"/>
</dbReference>
<evidence type="ECO:0000313" key="8">
    <source>
        <dbReference type="EMBL" id="GGC46690.1"/>
    </source>
</evidence>
<dbReference type="Proteomes" id="UP000637002">
    <property type="component" value="Unassembled WGS sequence"/>
</dbReference>
<evidence type="ECO:0000259" key="7">
    <source>
        <dbReference type="PROSITE" id="PS51194"/>
    </source>
</evidence>
<comment type="caution">
    <text evidence="8">The sequence shown here is derived from an EMBL/GenBank/DDBJ whole genome shotgun (WGS) entry which is preliminary data.</text>
</comment>
<dbReference type="InterPro" id="IPR013689">
    <property type="entry name" value="RNA_helicase_ATP-dep_HrpB_C"/>
</dbReference>
<evidence type="ECO:0000313" key="9">
    <source>
        <dbReference type="Proteomes" id="UP000637002"/>
    </source>
</evidence>
<dbReference type="NCBIfam" id="TIGR01970">
    <property type="entry name" value="DEAH_box_HrpB"/>
    <property type="match status" value="1"/>
</dbReference>
<dbReference type="InterPro" id="IPR007502">
    <property type="entry name" value="Helicase-assoc_dom"/>
</dbReference>
<evidence type="ECO:0000256" key="4">
    <source>
        <dbReference type="ARBA" id="ARBA00022840"/>
    </source>
</evidence>
<dbReference type="InterPro" id="IPR011545">
    <property type="entry name" value="DEAD/DEAH_box_helicase_dom"/>
</dbReference>
<protein>
    <submittedName>
        <fullName evidence="8">ATP-dependent helicase</fullName>
    </submittedName>
</protein>
<sequence>MPPLPIDEALPQLERTLAAGPAAVVVAPPGAGKTTRLPLVLIGEPWMEGRRLILLEPRRLAARAAAERMAATLGERVGDTVGLRVRLGSKVSARTRVEVVTEGVFARMILADPELAGVGCVIFDEFHERSLDADLGLALALDVQRGLRDDLRILVMSATLDGARVAALLGAPDAPAPVVVSEGRAFPVETRYLGRDPQRPVDEQVSGAVLRALRAEAGSLLVFLPGQGEIGRVERRLRERIGDPAIHIAPLYGALDPRAQDAVVAPAPAGVRKIVLATAVAETSLTIEGVRVVIDSGLARVPRYEPAVGLTRLETVRVSKAAADQRRGRAGRTEPGVCYRLWEEPATAALEPYARPEILAADLAPLVLDCAAWGVTDPRTLAFLDPPPQAALREATALLGRIGALDGDGRLTAVGRRLHELPLPPRLARMLIAAADVGAAEFAARIAAVIVERGLGGTAVDLDERLERFARDRSRRADDMRRLASGWARQAAAGAAPPAAREPPSSGLALAWAFPDRIAKARGKTGEFLLANGRGAVLEAAEGLAREPLIVVADVVGAAQAARILLAAPISLADVETSAGAVLEERRTVEFDAATASLRARAVRRLGALALAERPLAVPADGDSAAHLARGVASLGTGALPWTKALAQWRDRILFLRRAEGAGEGWPDLGDAALAASAETWLAPLLVGKTALADVTAGDLEQALAALVPWSLRHRLEAEAPTHVEVPTGSRIPVDYSGEDGPVLAVRVQELFGLDRHPAIAGGRTPLVLHLLSPAQRPIQITRDLPGFWRGSWTQVKADMRGRYPKHHWPDDPLSAPPTRRAGRPG</sequence>
<dbReference type="GO" id="GO:0016787">
    <property type="term" value="F:hydrolase activity"/>
    <property type="evidence" value="ECO:0007669"/>
    <property type="project" value="UniProtKB-KW"/>
</dbReference>
<reference evidence="8" key="1">
    <citation type="journal article" date="2014" name="Int. J. Syst. Evol. Microbiol.">
        <title>Complete genome sequence of Corynebacterium casei LMG S-19264T (=DSM 44701T), isolated from a smear-ripened cheese.</title>
        <authorList>
            <consortium name="US DOE Joint Genome Institute (JGI-PGF)"/>
            <person name="Walter F."/>
            <person name="Albersmeier A."/>
            <person name="Kalinowski J."/>
            <person name="Ruckert C."/>
        </authorList>
    </citation>
    <scope>NUCLEOTIDE SEQUENCE</scope>
    <source>
        <strain evidence="8">CGMCC 1.12919</strain>
    </source>
</reference>
<dbReference type="FunFam" id="3.40.50.300:FF:002125">
    <property type="entry name" value="ATP-dependent helicase HrpB"/>
    <property type="match status" value="1"/>
</dbReference>
<dbReference type="Pfam" id="PF00270">
    <property type="entry name" value="DEAD"/>
    <property type="match status" value="1"/>
</dbReference>
<dbReference type="SMART" id="SM00490">
    <property type="entry name" value="HELICc"/>
    <property type="match status" value="1"/>
</dbReference>
<dbReference type="Pfam" id="PF00271">
    <property type="entry name" value="Helicase_C"/>
    <property type="match status" value="1"/>
</dbReference>
<keyword evidence="3 8" id="KW-0347">Helicase</keyword>
<dbReference type="Gene3D" id="3.40.50.300">
    <property type="entry name" value="P-loop containing nucleotide triphosphate hydrolases"/>
    <property type="match status" value="2"/>
</dbReference>
<reference evidence="8" key="2">
    <citation type="submission" date="2020-09" db="EMBL/GenBank/DDBJ databases">
        <authorList>
            <person name="Sun Q."/>
            <person name="Zhou Y."/>
        </authorList>
    </citation>
    <scope>NUCLEOTIDE SEQUENCE</scope>
    <source>
        <strain evidence="8">CGMCC 1.12919</strain>
    </source>
</reference>
<keyword evidence="1" id="KW-0547">Nucleotide-binding</keyword>
<dbReference type="GO" id="GO:0005524">
    <property type="term" value="F:ATP binding"/>
    <property type="evidence" value="ECO:0007669"/>
    <property type="project" value="UniProtKB-KW"/>
</dbReference>
<dbReference type="InterPro" id="IPR027417">
    <property type="entry name" value="P-loop_NTPase"/>
</dbReference>
<evidence type="ECO:0000256" key="5">
    <source>
        <dbReference type="SAM" id="MobiDB-lite"/>
    </source>
</evidence>
<dbReference type="PROSITE" id="PS51192">
    <property type="entry name" value="HELICASE_ATP_BIND_1"/>
    <property type="match status" value="1"/>
</dbReference>
<organism evidence="8 9">
    <name type="scientific">Chelatococcus reniformis</name>
    <dbReference type="NCBI Taxonomy" id="1494448"/>
    <lineage>
        <taxon>Bacteria</taxon>
        <taxon>Pseudomonadati</taxon>
        <taxon>Pseudomonadota</taxon>
        <taxon>Alphaproteobacteria</taxon>
        <taxon>Hyphomicrobiales</taxon>
        <taxon>Chelatococcaceae</taxon>
        <taxon>Chelatococcus</taxon>
    </lineage>
</organism>
<feature type="domain" description="Helicase ATP-binding" evidence="6">
    <location>
        <begin position="14"/>
        <end position="178"/>
    </location>
</feature>
<dbReference type="GO" id="GO:0004386">
    <property type="term" value="F:helicase activity"/>
    <property type="evidence" value="ECO:0007669"/>
    <property type="project" value="UniProtKB-KW"/>
</dbReference>
<feature type="region of interest" description="Disordered" evidence="5">
    <location>
        <begin position="804"/>
        <end position="826"/>
    </location>
</feature>
<dbReference type="AlphaFoldDB" id="A0A916X6N9"/>
<dbReference type="PANTHER" id="PTHR43519:SF1">
    <property type="entry name" value="ATP-DEPENDENT RNA HELICASE HRPB"/>
    <property type="match status" value="1"/>
</dbReference>
<dbReference type="GO" id="GO:0003676">
    <property type="term" value="F:nucleic acid binding"/>
    <property type="evidence" value="ECO:0007669"/>
    <property type="project" value="InterPro"/>
</dbReference>
<proteinExistence type="predicted"/>
<keyword evidence="4" id="KW-0067">ATP-binding</keyword>
<evidence type="ECO:0000256" key="1">
    <source>
        <dbReference type="ARBA" id="ARBA00022741"/>
    </source>
</evidence>
<dbReference type="Pfam" id="PF08482">
    <property type="entry name" value="HrpB_C"/>
    <property type="match status" value="1"/>
</dbReference>
<dbReference type="InterPro" id="IPR014001">
    <property type="entry name" value="Helicase_ATP-bd"/>
</dbReference>
<dbReference type="EMBL" id="BMGG01000001">
    <property type="protein sequence ID" value="GGC46690.1"/>
    <property type="molecule type" value="Genomic_DNA"/>
</dbReference>
<keyword evidence="2" id="KW-0378">Hydrolase</keyword>
<dbReference type="SMART" id="SM00847">
    <property type="entry name" value="HA2"/>
    <property type="match status" value="1"/>
</dbReference>
<dbReference type="InterPro" id="IPR048333">
    <property type="entry name" value="HA2_WH"/>
</dbReference>
<evidence type="ECO:0000256" key="3">
    <source>
        <dbReference type="ARBA" id="ARBA00022806"/>
    </source>
</evidence>
<dbReference type="Gene3D" id="1.20.120.1080">
    <property type="match status" value="1"/>
</dbReference>
<feature type="domain" description="Helicase C-terminal" evidence="7">
    <location>
        <begin position="209"/>
        <end position="374"/>
    </location>
</feature>
<gene>
    <name evidence="8" type="ORF">GCM10010994_02260</name>
</gene>
<dbReference type="CDD" id="cd18791">
    <property type="entry name" value="SF2_C_RHA"/>
    <property type="match status" value="1"/>
</dbReference>
<evidence type="ECO:0000259" key="6">
    <source>
        <dbReference type="PROSITE" id="PS51192"/>
    </source>
</evidence>
<evidence type="ECO:0000256" key="2">
    <source>
        <dbReference type="ARBA" id="ARBA00022801"/>
    </source>
</evidence>
<dbReference type="SUPFAM" id="SSF52540">
    <property type="entry name" value="P-loop containing nucleoside triphosphate hydrolases"/>
    <property type="match status" value="2"/>
</dbReference>
<accession>A0A916X6N9</accession>
<dbReference type="InterPro" id="IPR010225">
    <property type="entry name" value="HrpB"/>
</dbReference>
<name>A0A916X6N9_9HYPH</name>